<protein>
    <recommendedName>
        <fullName evidence="2">Biotin transporter</fullName>
    </recommendedName>
</protein>
<dbReference type="GO" id="GO:0005886">
    <property type="term" value="C:plasma membrane"/>
    <property type="evidence" value="ECO:0007669"/>
    <property type="project" value="UniProtKB-SubCell"/>
</dbReference>
<keyword evidence="3" id="KW-0812">Transmembrane</keyword>
<gene>
    <name evidence="4" type="ORF">SFRA_026525</name>
</gene>
<feature type="transmembrane region" description="Helical" evidence="3">
    <location>
        <begin position="169"/>
        <end position="191"/>
    </location>
</feature>
<reference evidence="4 5" key="1">
    <citation type="journal article" date="2014" name="Genome Announc.">
        <title>Draft Genome Sequence of Streptomyces fradiae ATCC 19609, a Strain Highly Sensitive to Antibiotics.</title>
        <authorList>
            <person name="Bekker O.B."/>
            <person name="Klimina K.M."/>
            <person name="Vatlin A.A."/>
            <person name="Zakharevich N.V."/>
            <person name="Kasianov A.S."/>
            <person name="Danilenko V.N."/>
        </authorList>
    </citation>
    <scope>NUCLEOTIDE SEQUENCE [LARGE SCALE GENOMIC DNA]</scope>
    <source>
        <strain evidence="4 5">ATCC 19609</strain>
    </source>
</reference>
<evidence type="ECO:0000313" key="4">
    <source>
        <dbReference type="EMBL" id="RKM92001.1"/>
    </source>
</evidence>
<keyword evidence="3" id="KW-1133">Transmembrane helix</keyword>
<feature type="transmembrane region" description="Helical" evidence="3">
    <location>
        <begin position="135"/>
        <end position="157"/>
    </location>
</feature>
<feature type="transmembrane region" description="Helical" evidence="3">
    <location>
        <begin position="106"/>
        <end position="123"/>
    </location>
</feature>
<dbReference type="PANTHER" id="PTHR34295:SF1">
    <property type="entry name" value="BIOTIN TRANSPORTER BIOY"/>
    <property type="match status" value="1"/>
</dbReference>
<comment type="subcellular location">
    <subcellularLocation>
        <location evidence="2">Cell membrane</location>
        <topology evidence="2">Multi-pass membrane protein</topology>
    </subcellularLocation>
</comment>
<evidence type="ECO:0000256" key="3">
    <source>
        <dbReference type="SAM" id="Phobius"/>
    </source>
</evidence>
<dbReference type="GO" id="GO:0015225">
    <property type="term" value="F:biotin transmembrane transporter activity"/>
    <property type="evidence" value="ECO:0007669"/>
    <property type="project" value="UniProtKB-UniRule"/>
</dbReference>
<feature type="transmembrane region" description="Helical" evidence="3">
    <location>
        <begin position="51"/>
        <end position="71"/>
    </location>
</feature>
<feature type="transmembrane region" description="Helical" evidence="3">
    <location>
        <begin position="27"/>
        <end position="45"/>
    </location>
</feature>
<dbReference type="AlphaFoldDB" id="A0A3M8F794"/>
<evidence type="ECO:0000256" key="1">
    <source>
        <dbReference type="ARBA" id="ARBA00010692"/>
    </source>
</evidence>
<accession>A0A3M8F794</accession>
<sequence length="198" mass="19593">MSSVAHAIPRRGALADSVWARSRVRDAVLVLGAAGLTALAAQISVPVPGSPVPVTLQTFAVLVTAAALGATRGALGQLLYLAIGAAGLPVFSGATGGVSAVLGATGGYLLGFVVAGYLVGALAQRGADRRVAGTLLAYLAGSAAIYAVGVPVLAAVTHQSLGWAVLHGLVPFLVGDVLKAVAASAALPAAWRVMGRRR</sequence>
<name>A0A3M8F794_9ACTN</name>
<keyword evidence="2" id="KW-0813">Transport</keyword>
<comment type="caution">
    <text evidence="4">The sequence shown here is derived from an EMBL/GenBank/DDBJ whole genome shotgun (WGS) entry which is preliminary data.</text>
</comment>
<dbReference type="OrthoDB" id="1496139at2"/>
<evidence type="ECO:0000256" key="2">
    <source>
        <dbReference type="PIRNR" id="PIRNR016661"/>
    </source>
</evidence>
<keyword evidence="2 3" id="KW-0472">Membrane</keyword>
<organism evidence="4 5">
    <name type="scientific">Streptomyces xinghaiensis</name>
    <dbReference type="NCBI Taxonomy" id="1038928"/>
    <lineage>
        <taxon>Bacteria</taxon>
        <taxon>Bacillati</taxon>
        <taxon>Actinomycetota</taxon>
        <taxon>Actinomycetes</taxon>
        <taxon>Kitasatosporales</taxon>
        <taxon>Streptomycetaceae</taxon>
        <taxon>Streptomyces</taxon>
    </lineage>
</organism>
<keyword evidence="5" id="KW-1185">Reference proteome</keyword>
<dbReference type="RefSeq" id="WP_043462430.1">
    <property type="nucleotide sequence ID" value="NZ_CP134822.1"/>
</dbReference>
<dbReference type="Proteomes" id="UP000028058">
    <property type="component" value="Unassembled WGS sequence"/>
</dbReference>
<dbReference type="PANTHER" id="PTHR34295">
    <property type="entry name" value="BIOTIN TRANSPORTER BIOY"/>
    <property type="match status" value="1"/>
</dbReference>
<feature type="transmembrane region" description="Helical" evidence="3">
    <location>
        <begin position="78"/>
        <end position="100"/>
    </location>
</feature>
<comment type="similarity">
    <text evidence="1 2">Belongs to the BioY family.</text>
</comment>
<keyword evidence="2" id="KW-1003">Cell membrane</keyword>
<dbReference type="InterPro" id="IPR003784">
    <property type="entry name" value="BioY"/>
</dbReference>
<evidence type="ECO:0000313" key="5">
    <source>
        <dbReference type="Proteomes" id="UP000028058"/>
    </source>
</evidence>
<dbReference type="EMBL" id="JNAD02000015">
    <property type="protein sequence ID" value="RKM92001.1"/>
    <property type="molecule type" value="Genomic_DNA"/>
</dbReference>
<dbReference type="PIRSF" id="PIRSF016661">
    <property type="entry name" value="BioY"/>
    <property type="match status" value="1"/>
</dbReference>
<proteinExistence type="inferred from homology"/>
<dbReference type="Pfam" id="PF02632">
    <property type="entry name" value="BioY"/>
    <property type="match status" value="1"/>
</dbReference>
<dbReference type="Gene3D" id="1.10.1760.20">
    <property type="match status" value="1"/>
</dbReference>